<evidence type="ECO:0000313" key="4">
    <source>
        <dbReference type="Proteomes" id="UP000006043"/>
    </source>
</evidence>
<accession>K0VGA6</accession>
<dbReference type="Pfam" id="PF01612">
    <property type="entry name" value="DNA_pol_A_exo1"/>
    <property type="match status" value="1"/>
</dbReference>
<evidence type="ECO:0000313" key="3">
    <source>
        <dbReference type="EMBL" id="EJZ13893.1"/>
    </source>
</evidence>
<dbReference type="SUPFAM" id="SSF47819">
    <property type="entry name" value="HRDC-like"/>
    <property type="match status" value="1"/>
</dbReference>
<name>K0VGA6_MYCFO</name>
<dbReference type="Gene3D" id="1.10.150.80">
    <property type="entry name" value="HRDC domain"/>
    <property type="match status" value="2"/>
</dbReference>
<dbReference type="HOGENOM" id="CLU_042387_3_0_11"/>
<dbReference type="InterPro" id="IPR051086">
    <property type="entry name" value="RNase_D-like"/>
</dbReference>
<sequence length="420" mass="45684">MDEDPQVSADPEATEAVETEATPLLSPAEGVPEVCVTAGEISSAATSLAKGSGPFAIDAERASGFRYSNRAYLVQIRRAGSGTALIDPVNHGGSPIDAMAPVADALATDEWVLHAADQDLPCLSEIGLRPGKLYDTELAGRLAGFERVNLAAMVQRLLGLQLMKGHGAADWSKRPLPPEWLNYAALDVEVLLELRHAVAAVLEEQGKTDWAAQEFEYLRTYVAQPTRRDRWRRTSGIHKVRNPQALAAVRELWTTRDTIARGRDIAPGRILPDSAIINAATTDPKTVEELIALPVFGGSKQRKSAKIWLDALARARDNNDPPEANEAQSGPPPAARWARRKPEAAARLEAARAGLAELSQRVSVPAENLITPEVVRRLCWDWRPVRDVATAVEEFLVEANVRPWQRELTVPVLTAALSAD</sequence>
<dbReference type="PANTHER" id="PTHR47649">
    <property type="entry name" value="RIBONUCLEASE D"/>
    <property type="match status" value="1"/>
</dbReference>
<dbReference type="Proteomes" id="UP000006043">
    <property type="component" value="Unassembled WGS sequence"/>
</dbReference>
<dbReference type="RefSeq" id="WP_003880616.1">
    <property type="nucleotide sequence ID" value="NZ_JH814724.1"/>
</dbReference>
<dbReference type="PATRIC" id="fig|1214102.3.peg.2481"/>
<dbReference type="CDD" id="cd06142">
    <property type="entry name" value="RNaseD_exo"/>
    <property type="match status" value="1"/>
</dbReference>
<dbReference type="SMART" id="SM00474">
    <property type="entry name" value="35EXOc"/>
    <property type="match status" value="1"/>
</dbReference>
<feature type="domain" description="HRDC" evidence="2">
    <location>
        <begin position="242"/>
        <end position="322"/>
    </location>
</feature>
<dbReference type="EMBL" id="ALQB01000043">
    <property type="protein sequence ID" value="EJZ13893.1"/>
    <property type="molecule type" value="Genomic_DNA"/>
</dbReference>
<dbReference type="GO" id="GO:0000166">
    <property type="term" value="F:nucleotide binding"/>
    <property type="evidence" value="ECO:0007669"/>
    <property type="project" value="InterPro"/>
</dbReference>
<reference evidence="3 4" key="1">
    <citation type="journal article" date="2012" name="J. Bacteriol.">
        <title>Complete Genome Sequence of Mycobacterium fortuitum subsp. fortuitum Type Strain DSM46621.</title>
        <authorList>
            <person name="Ho Y.S."/>
            <person name="Adroub S.A."/>
            <person name="Aleisa F."/>
            <person name="Mahmood H."/>
            <person name="Othoum G."/>
            <person name="Rashid F."/>
            <person name="Zaher M."/>
            <person name="Ali S."/>
            <person name="Bitter W."/>
            <person name="Pain A."/>
            <person name="Abdallah A.M."/>
        </authorList>
    </citation>
    <scope>NUCLEOTIDE SEQUENCE [LARGE SCALE GENOMIC DNA]</scope>
    <source>
        <strain evidence="4">DSM46621</strain>
    </source>
</reference>
<dbReference type="GO" id="GO:0006139">
    <property type="term" value="P:nucleobase-containing compound metabolic process"/>
    <property type="evidence" value="ECO:0007669"/>
    <property type="project" value="InterPro"/>
</dbReference>
<dbReference type="InterPro" id="IPR036397">
    <property type="entry name" value="RNaseH_sf"/>
</dbReference>
<gene>
    <name evidence="3" type="ORF">MFORT_12441</name>
</gene>
<evidence type="ECO:0000256" key="1">
    <source>
        <dbReference type="SAM" id="MobiDB-lite"/>
    </source>
</evidence>
<proteinExistence type="predicted"/>
<dbReference type="InterPro" id="IPR044876">
    <property type="entry name" value="HRDC_dom_sf"/>
</dbReference>
<dbReference type="InterPro" id="IPR010997">
    <property type="entry name" value="HRDC-like_sf"/>
</dbReference>
<comment type="caution">
    <text evidence="3">The sequence shown here is derived from an EMBL/GenBank/DDBJ whole genome shotgun (WGS) entry which is preliminary data.</text>
</comment>
<dbReference type="AlphaFoldDB" id="K0VGA6"/>
<dbReference type="InterPro" id="IPR002121">
    <property type="entry name" value="HRDC_dom"/>
</dbReference>
<dbReference type="Gene3D" id="3.30.420.10">
    <property type="entry name" value="Ribonuclease H-like superfamily/Ribonuclease H"/>
    <property type="match status" value="1"/>
</dbReference>
<dbReference type="GO" id="GO:0008408">
    <property type="term" value="F:3'-5' exonuclease activity"/>
    <property type="evidence" value="ECO:0007669"/>
    <property type="project" value="InterPro"/>
</dbReference>
<dbReference type="Pfam" id="PF00570">
    <property type="entry name" value="HRDC"/>
    <property type="match status" value="1"/>
</dbReference>
<dbReference type="Pfam" id="PF18305">
    <property type="entry name" value="DNA_pol_A_exoN"/>
    <property type="match status" value="1"/>
</dbReference>
<evidence type="ECO:0000259" key="2">
    <source>
        <dbReference type="PROSITE" id="PS50967"/>
    </source>
</evidence>
<dbReference type="PANTHER" id="PTHR47649:SF1">
    <property type="entry name" value="RIBONUCLEASE D"/>
    <property type="match status" value="1"/>
</dbReference>
<dbReference type="SMART" id="SM00341">
    <property type="entry name" value="HRDC"/>
    <property type="match status" value="1"/>
</dbReference>
<dbReference type="PROSITE" id="PS50967">
    <property type="entry name" value="HRDC"/>
    <property type="match status" value="1"/>
</dbReference>
<dbReference type="InterPro" id="IPR012337">
    <property type="entry name" value="RNaseH-like_sf"/>
</dbReference>
<dbReference type="SUPFAM" id="SSF53098">
    <property type="entry name" value="Ribonuclease H-like"/>
    <property type="match status" value="1"/>
</dbReference>
<feature type="region of interest" description="Disordered" evidence="1">
    <location>
        <begin position="1"/>
        <end position="28"/>
    </location>
</feature>
<dbReference type="InterPro" id="IPR002562">
    <property type="entry name" value="3'-5'_exonuclease_dom"/>
</dbReference>
<protein>
    <submittedName>
        <fullName evidence="3">Ribonuclease D</fullName>
    </submittedName>
</protein>
<dbReference type="GeneID" id="93413093"/>
<dbReference type="GO" id="GO:0003676">
    <property type="term" value="F:nucleic acid binding"/>
    <property type="evidence" value="ECO:0007669"/>
    <property type="project" value="InterPro"/>
</dbReference>
<feature type="region of interest" description="Disordered" evidence="1">
    <location>
        <begin position="316"/>
        <end position="336"/>
    </location>
</feature>
<organism evidence="3 4">
    <name type="scientific">Mycolicibacterium fortuitum subsp. fortuitum DSM 46621 = ATCC 6841 = JCM 6387</name>
    <dbReference type="NCBI Taxonomy" id="1214102"/>
    <lineage>
        <taxon>Bacteria</taxon>
        <taxon>Bacillati</taxon>
        <taxon>Actinomycetota</taxon>
        <taxon>Actinomycetes</taxon>
        <taxon>Mycobacteriales</taxon>
        <taxon>Mycobacteriaceae</taxon>
        <taxon>Mycolicibacterium</taxon>
    </lineage>
</organism>
<dbReference type="InterPro" id="IPR041605">
    <property type="entry name" value="Exo_C"/>
</dbReference>